<feature type="transmembrane region" description="Helical" evidence="1">
    <location>
        <begin position="6"/>
        <end position="23"/>
    </location>
</feature>
<dbReference type="KEGG" id="vg:15614146"/>
<evidence type="ECO:0000256" key="1">
    <source>
        <dbReference type="SAM" id="Phobius"/>
    </source>
</evidence>
<dbReference type="EMBL" id="HF679131">
    <property type="protein sequence ID" value="CCU55538.1"/>
    <property type="molecule type" value="Genomic_DNA"/>
</dbReference>
<protein>
    <submittedName>
        <fullName evidence="2">Uncharacterized protein</fullName>
    </submittedName>
</protein>
<keyword evidence="1" id="KW-0812">Transmembrane</keyword>
<dbReference type="RefSeq" id="YP_008004040.1">
    <property type="nucleotide sequence ID" value="NC_021247.1"/>
</dbReference>
<dbReference type="Proteomes" id="UP000792575">
    <property type="component" value="Genome"/>
</dbReference>
<dbReference type="GeneID" id="15614146"/>
<keyword evidence="1" id="KW-0472">Membrane</keyword>
<dbReference type="OrthoDB" id="17748at10239"/>
<gene>
    <name evidence="2" type="ORF">AHEV_217</name>
</gene>
<evidence type="ECO:0000313" key="3">
    <source>
        <dbReference type="Proteomes" id="UP000792575"/>
    </source>
</evidence>
<sequence length="448" mass="53859">MVSLFFILIIIILIFTIIFINFYNSYYSNIIKNHEIVNINNIYYIDSFDRYNSIIMEKIDNLSIDIIKNKYFNNNMNLTILNQAYNSKCSIFYMDSEIIKYTNVNKNINIILKNYGIISDIYNYINENILNGKFEININIYQKYGNVKNNILNNFIIMPDFLIYDNNYLYICYYTLITMANIMFDNSYILYNNIDINLYNEIMLTSRIIKNMAINMDINYFKYIVNNSNYLFSDNTTSLIKRKDFMSYKQKNIVIIKNNILLYDKISIIFDYENTENYFGNYLIINKHYIDYISVYSSGFFYILNKNKYDIKYKQFSKIYKKNIISYNTYVLQNKEILVNISNVILINNRKIINFINIDKDIDIIKNIDYRIVSNKHVVKIDNKNISKNVNEHKCLNINIYDEIYGNIYYKFNLESDIRISMITMGSINYYEINILNPRNIKIEYQIN</sequence>
<name>A0A916KPB7_9POXV</name>
<keyword evidence="1" id="KW-1133">Transmembrane helix</keyword>
<keyword evidence="3" id="KW-1185">Reference proteome</keyword>
<accession>A0A916KPB7</accession>
<evidence type="ECO:0000313" key="2">
    <source>
        <dbReference type="EMBL" id="CCU55538.1"/>
    </source>
</evidence>
<reference evidence="2" key="1">
    <citation type="journal article" date="2013" name="J. Virol.">
        <title>New Insights into the Evolution of Entomopoxvirinae from the Complete Genome Sequences of Four Entomopoxviruses Infecting Adoxophyes honmai, Choristoneura biennis, Choristoneura rosaceana, and Mythimna separata.</title>
        <authorList>
            <person name="Theze J."/>
            <person name="Takatsuka J."/>
            <person name="Li Z."/>
            <person name="Gallais J."/>
            <person name="Doucet D."/>
            <person name="Arif B."/>
            <person name="Nakai M."/>
            <person name="Herniou E.A."/>
        </authorList>
    </citation>
    <scope>NUCLEOTIDE SEQUENCE</scope>
    <source>
        <strain evidence="2">Tokyo</strain>
    </source>
</reference>
<organism evidence="2 3">
    <name type="scientific">Adoxophyes honmai entomopoxvirus 'L'</name>
    <dbReference type="NCBI Taxonomy" id="1293540"/>
    <lineage>
        <taxon>Viruses</taxon>
        <taxon>Varidnaviria</taxon>
        <taxon>Bamfordvirae</taxon>
        <taxon>Nucleocytoviricota</taxon>
        <taxon>Pokkesviricetes</taxon>
        <taxon>Chitovirales</taxon>
        <taxon>Poxviridae</taxon>
        <taxon>Entomopoxvirinae</taxon>
        <taxon>Betaentomopoxvirus</taxon>
        <taxon>Betaentomopoxvirus ahonmai</taxon>
    </lineage>
</organism>
<proteinExistence type="predicted"/>